<accession>A0ABD6CEA1</accession>
<feature type="region of interest" description="Disordered" evidence="1">
    <location>
        <begin position="230"/>
        <end position="258"/>
    </location>
</feature>
<feature type="compositionally biased region" description="Polar residues" evidence="1">
    <location>
        <begin position="238"/>
        <end position="248"/>
    </location>
</feature>
<gene>
    <name evidence="2" type="ORF">ACFR9U_16170</name>
</gene>
<protein>
    <submittedName>
        <fullName evidence="2">Uncharacterized protein</fullName>
    </submittedName>
</protein>
<organism evidence="2 3">
    <name type="scientific">Halorientalis brevis</name>
    <dbReference type="NCBI Taxonomy" id="1126241"/>
    <lineage>
        <taxon>Archaea</taxon>
        <taxon>Methanobacteriati</taxon>
        <taxon>Methanobacteriota</taxon>
        <taxon>Stenosarchaea group</taxon>
        <taxon>Halobacteria</taxon>
        <taxon>Halobacteriales</taxon>
        <taxon>Haloarculaceae</taxon>
        <taxon>Halorientalis</taxon>
    </lineage>
</organism>
<sequence>MSADAVGTTAGDVDDVEGDHEATEPATVDVPAYYAREIAERELIARECPVDVFVSGINPRYGWPYRMQSAREARPSVRDACETLIIDSVFQDPHYPIEEILDAAHDFDADYVVSKDYWALDGQSYPLNEMQFFAERYKRHPCEAEILVPVGADPSKYTLERLAKDIKRDSPCNIGGVAVGALSRERGELQADVLRRVREIVGPDVHVHALGMGTDPSVIGAIRESIVDDPQRPLVDSLDTSTPENAPKNNKLPDKRWSQKRVLLPEGDKSSTVRAQFAAAQALMLAYELTTWCDDDEISDGRSDLSRWG</sequence>
<dbReference type="InterPro" id="IPR036511">
    <property type="entry name" value="TGT-like_sf"/>
</dbReference>
<proteinExistence type="predicted"/>
<dbReference type="SUPFAM" id="SSF51713">
    <property type="entry name" value="tRNA-guanine transglycosylase"/>
    <property type="match status" value="1"/>
</dbReference>
<dbReference type="AlphaFoldDB" id="A0ABD6CEA1"/>
<reference evidence="2 3" key="1">
    <citation type="journal article" date="2019" name="Int. J. Syst. Evol. Microbiol.">
        <title>The Global Catalogue of Microorganisms (GCM) 10K type strain sequencing project: providing services to taxonomists for standard genome sequencing and annotation.</title>
        <authorList>
            <consortium name="The Broad Institute Genomics Platform"/>
            <consortium name="The Broad Institute Genome Sequencing Center for Infectious Disease"/>
            <person name="Wu L."/>
            <person name="Ma J."/>
        </authorList>
    </citation>
    <scope>NUCLEOTIDE SEQUENCE [LARGE SCALE GENOMIC DNA]</scope>
    <source>
        <strain evidence="2 3">CGMCC 1.12125</strain>
    </source>
</reference>
<evidence type="ECO:0000313" key="2">
    <source>
        <dbReference type="EMBL" id="MFD1588515.1"/>
    </source>
</evidence>
<evidence type="ECO:0000313" key="3">
    <source>
        <dbReference type="Proteomes" id="UP001597119"/>
    </source>
</evidence>
<comment type="caution">
    <text evidence="2">The sequence shown here is derived from an EMBL/GenBank/DDBJ whole genome shotgun (WGS) entry which is preliminary data.</text>
</comment>
<keyword evidence="3" id="KW-1185">Reference proteome</keyword>
<name>A0ABD6CEA1_9EURY</name>
<dbReference type="Proteomes" id="UP001597119">
    <property type="component" value="Unassembled WGS sequence"/>
</dbReference>
<evidence type="ECO:0000256" key="1">
    <source>
        <dbReference type="SAM" id="MobiDB-lite"/>
    </source>
</evidence>
<dbReference type="EMBL" id="JBHUDJ010000013">
    <property type="protein sequence ID" value="MFD1588515.1"/>
    <property type="molecule type" value="Genomic_DNA"/>
</dbReference>
<feature type="region of interest" description="Disordered" evidence="1">
    <location>
        <begin position="1"/>
        <end position="25"/>
    </location>
</feature>
<dbReference type="RefSeq" id="WP_247381996.1">
    <property type="nucleotide sequence ID" value="NZ_JALLGV010000013.1"/>
</dbReference>